<name>A0A9X9Q0P6_GULGU</name>
<proteinExistence type="predicted"/>
<feature type="region of interest" description="Disordered" evidence="1">
    <location>
        <begin position="49"/>
        <end position="72"/>
    </location>
</feature>
<reference evidence="2 3" key="1">
    <citation type="submission" date="2018-10" db="EMBL/GenBank/DDBJ databases">
        <authorList>
            <person name="Ekblom R."/>
            <person name="Jareborg N."/>
        </authorList>
    </citation>
    <scope>NUCLEOTIDE SEQUENCE [LARGE SCALE GENOMIC DNA]</scope>
    <source>
        <tissue evidence="2">Muscle</tissue>
    </source>
</reference>
<evidence type="ECO:0000313" key="3">
    <source>
        <dbReference type="Proteomes" id="UP000269945"/>
    </source>
</evidence>
<organism evidence="2 3">
    <name type="scientific">Gulo gulo</name>
    <name type="common">Wolverine</name>
    <name type="synonym">Gluton</name>
    <dbReference type="NCBI Taxonomy" id="48420"/>
    <lineage>
        <taxon>Eukaryota</taxon>
        <taxon>Metazoa</taxon>
        <taxon>Chordata</taxon>
        <taxon>Craniata</taxon>
        <taxon>Vertebrata</taxon>
        <taxon>Euteleostomi</taxon>
        <taxon>Mammalia</taxon>
        <taxon>Eutheria</taxon>
        <taxon>Laurasiatheria</taxon>
        <taxon>Carnivora</taxon>
        <taxon>Caniformia</taxon>
        <taxon>Musteloidea</taxon>
        <taxon>Mustelidae</taxon>
        <taxon>Guloninae</taxon>
        <taxon>Gulo</taxon>
    </lineage>
</organism>
<accession>A0A9X9Q0P6</accession>
<protein>
    <submittedName>
        <fullName evidence="2">Uncharacterized protein</fullName>
    </submittedName>
</protein>
<dbReference type="EMBL" id="CYRY02015250">
    <property type="protein sequence ID" value="VCW85355.1"/>
    <property type="molecule type" value="Genomic_DNA"/>
</dbReference>
<gene>
    <name evidence="2" type="ORF">BN2614_LOCUS1</name>
</gene>
<keyword evidence="3" id="KW-1185">Reference proteome</keyword>
<evidence type="ECO:0000313" key="2">
    <source>
        <dbReference type="EMBL" id="VCW85355.1"/>
    </source>
</evidence>
<dbReference type="Proteomes" id="UP000269945">
    <property type="component" value="Unassembled WGS sequence"/>
</dbReference>
<dbReference type="AlphaFoldDB" id="A0A9X9Q0P6"/>
<evidence type="ECO:0000256" key="1">
    <source>
        <dbReference type="SAM" id="MobiDB-lite"/>
    </source>
</evidence>
<comment type="caution">
    <text evidence="2">The sequence shown here is derived from an EMBL/GenBank/DDBJ whole genome shotgun (WGS) entry which is preliminary data.</text>
</comment>
<sequence>MEEKKVTPTAVPKNKVPPLLSTNLSFTQGKAGCHILNSPMETTYNRQLSEKWRSPDNNLRKTEAQPENNKKERLWRDLVPEGFRDSCPCSTWIPPSPGVTAFPGRYSKPPTEQKRNKGIMNKLLPLYTTDDRCNILKKRKKICLIS</sequence>